<organism evidence="1 2">
    <name type="scientific">Micrococcus luteus</name>
    <name type="common">Micrococcus lysodeikticus</name>
    <dbReference type="NCBI Taxonomy" id="1270"/>
    <lineage>
        <taxon>Bacteria</taxon>
        <taxon>Bacillati</taxon>
        <taxon>Actinomycetota</taxon>
        <taxon>Actinomycetes</taxon>
        <taxon>Micrococcales</taxon>
        <taxon>Micrococcaceae</taxon>
        <taxon>Micrococcus</taxon>
    </lineage>
</organism>
<dbReference type="Proteomes" id="UP000234847">
    <property type="component" value="Unassembled WGS sequence"/>
</dbReference>
<dbReference type="RefSeq" id="WP_101966224.1">
    <property type="nucleotide sequence ID" value="NZ_PKJT01000021.1"/>
</dbReference>
<proteinExistence type="predicted"/>
<protein>
    <submittedName>
        <fullName evidence="1">Uncharacterized protein</fullName>
    </submittedName>
</protein>
<evidence type="ECO:0000313" key="2">
    <source>
        <dbReference type="Proteomes" id="UP000234847"/>
    </source>
</evidence>
<comment type="caution">
    <text evidence="1">The sequence shown here is derived from an EMBL/GenBank/DDBJ whole genome shotgun (WGS) entry which is preliminary data.</text>
</comment>
<dbReference type="AlphaFoldDB" id="A0AAX0VH75"/>
<accession>A0AAX0VH75</accession>
<gene>
    <name evidence="1" type="ORF">CYJ95_11935</name>
</gene>
<reference evidence="1 2" key="1">
    <citation type="submission" date="2017-12" db="EMBL/GenBank/DDBJ databases">
        <title>Phylogenetic diversity of female urinary microbiome.</title>
        <authorList>
            <person name="Thomas-White K."/>
            <person name="Wolfe A.J."/>
        </authorList>
    </citation>
    <scope>NUCLEOTIDE SEQUENCE [LARGE SCALE GENOMIC DNA]</scope>
    <source>
        <strain evidence="1 2">UMB0038</strain>
    </source>
</reference>
<evidence type="ECO:0000313" key="1">
    <source>
        <dbReference type="EMBL" id="PKZ79498.1"/>
    </source>
</evidence>
<dbReference type="EMBL" id="PKJT01000021">
    <property type="protein sequence ID" value="PKZ79498.1"/>
    <property type="molecule type" value="Genomic_DNA"/>
</dbReference>
<sequence length="156" mass="17439">MATDEEARAARDARLQQLHERLTAAVDQLVSGEDWKRALEFAARFRAKSFNNTLLIWAQHLDLYEAGRTSAPEPTFVAGYKQWKALGRSPLAGGSMQIFAPLMARFASSTPQNPGSWRRLDRYEKPKPGETVRSKMVRAIVSGHEKLPIGGQGMTR</sequence>
<name>A0AAX0VH75_MICLU</name>